<dbReference type="InterPro" id="IPR003959">
    <property type="entry name" value="ATPase_AAA_core"/>
</dbReference>
<evidence type="ECO:0000313" key="2">
    <source>
        <dbReference type="EMBL" id="MED6241999.1"/>
    </source>
</evidence>
<protein>
    <submittedName>
        <fullName evidence="2">Lon protease-like protein 2</fullName>
    </submittedName>
</protein>
<evidence type="ECO:0000313" key="3">
    <source>
        <dbReference type="Proteomes" id="UP001345963"/>
    </source>
</evidence>
<dbReference type="InterPro" id="IPR001270">
    <property type="entry name" value="ClpA/B"/>
</dbReference>
<dbReference type="Gene3D" id="3.40.50.300">
    <property type="entry name" value="P-loop containing nucleotide triphosphate hydrolases"/>
    <property type="match status" value="1"/>
</dbReference>
<dbReference type="SMART" id="SM00382">
    <property type="entry name" value="AAA"/>
    <property type="match status" value="1"/>
</dbReference>
<dbReference type="PRINTS" id="PR00300">
    <property type="entry name" value="CLPPROTEASEA"/>
</dbReference>
<gene>
    <name evidence="2" type="primary">LONP2_3</name>
    <name evidence="2" type="ORF">ATANTOWER_031672</name>
</gene>
<comment type="caution">
    <text evidence="2">The sequence shown here is derived from an EMBL/GenBank/DDBJ whole genome shotgun (WGS) entry which is preliminary data.</text>
</comment>
<keyword evidence="3" id="KW-1185">Reference proteome</keyword>
<accession>A0ABU7AVG0</accession>
<dbReference type="InterPro" id="IPR027417">
    <property type="entry name" value="P-loop_NTPase"/>
</dbReference>
<dbReference type="InterPro" id="IPR027065">
    <property type="entry name" value="Lon_Prtase"/>
</dbReference>
<dbReference type="InterPro" id="IPR003593">
    <property type="entry name" value="AAA+_ATPase"/>
</dbReference>
<evidence type="ECO:0000259" key="1">
    <source>
        <dbReference type="SMART" id="SM00382"/>
    </source>
</evidence>
<dbReference type="EMBL" id="JAHUTI010030402">
    <property type="protein sequence ID" value="MED6241999.1"/>
    <property type="molecule type" value="Genomic_DNA"/>
</dbReference>
<dbReference type="SUPFAM" id="SSF52540">
    <property type="entry name" value="P-loop containing nucleoside triphosphate hydrolases"/>
    <property type="match status" value="1"/>
</dbReference>
<dbReference type="Proteomes" id="UP001345963">
    <property type="component" value="Unassembled WGS sequence"/>
</dbReference>
<dbReference type="PANTHER" id="PTHR10046">
    <property type="entry name" value="ATP DEPENDENT LON PROTEASE FAMILY MEMBER"/>
    <property type="match status" value="1"/>
</dbReference>
<sequence>MILQGPILCFVGPPGVGKTSVGRSIARTLGREFHRIALGGVCDQSDIRGHRRTYVGSMPGRIVNGLKTVGVNNPVFLLDEVDKLGKSLQGDPAAALLEVLDPEQNHSFTDHYLNVAFDLSQVLFIATANTTATIPPALLDRMEVLQVPGEPPSKPCSYILLKVWKRKGFSFSGFQVWLYLFKRAPQQIICLHLLLSSSGTQAWTGLF</sequence>
<feature type="domain" description="AAA+ ATPase" evidence="1">
    <location>
        <begin position="4"/>
        <end position="149"/>
    </location>
</feature>
<reference evidence="2 3" key="1">
    <citation type="submission" date="2021-07" db="EMBL/GenBank/DDBJ databases">
        <authorList>
            <person name="Palmer J.M."/>
        </authorList>
    </citation>
    <scope>NUCLEOTIDE SEQUENCE [LARGE SCALE GENOMIC DNA]</scope>
    <source>
        <strain evidence="2 3">AT_MEX2019</strain>
        <tissue evidence="2">Muscle</tissue>
    </source>
</reference>
<name>A0ABU7AVG0_9TELE</name>
<dbReference type="Pfam" id="PF00004">
    <property type="entry name" value="AAA"/>
    <property type="match status" value="1"/>
</dbReference>
<organism evidence="2 3">
    <name type="scientific">Ataeniobius toweri</name>
    <dbReference type="NCBI Taxonomy" id="208326"/>
    <lineage>
        <taxon>Eukaryota</taxon>
        <taxon>Metazoa</taxon>
        <taxon>Chordata</taxon>
        <taxon>Craniata</taxon>
        <taxon>Vertebrata</taxon>
        <taxon>Euteleostomi</taxon>
        <taxon>Actinopterygii</taxon>
        <taxon>Neopterygii</taxon>
        <taxon>Teleostei</taxon>
        <taxon>Neoteleostei</taxon>
        <taxon>Acanthomorphata</taxon>
        <taxon>Ovalentaria</taxon>
        <taxon>Atherinomorphae</taxon>
        <taxon>Cyprinodontiformes</taxon>
        <taxon>Goodeidae</taxon>
        <taxon>Ataeniobius</taxon>
    </lineage>
</organism>
<proteinExistence type="predicted"/>
<dbReference type="CDD" id="cd19500">
    <property type="entry name" value="RecA-like_Lon"/>
    <property type="match status" value="1"/>
</dbReference>